<accession>A0A9P4JEB6</accession>
<gene>
    <name evidence="8" type="ORF">GQ43DRAFT_494825</name>
</gene>
<evidence type="ECO:0000313" key="8">
    <source>
        <dbReference type="EMBL" id="KAF2197866.1"/>
    </source>
</evidence>
<keyword evidence="4 6" id="KW-0472">Membrane</keyword>
<dbReference type="Pfam" id="PF20684">
    <property type="entry name" value="Fung_rhodopsin"/>
    <property type="match status" value="1"/>
</dbReference>
<sequence>MSDRADEDAGASILGVTLMITSLALVTLVVRMYVQIKMISSVGWDDYIMILTMATVRCIAGQGVIIPEVYYGAGRHINHIPPEHVPLGLKYNYITQPIFLWAICFLKLSIGCFLLRIASTPFYRRTIIGVMAFMALYTFACFLTIVLQCSNIAMLWDSTIEGTCWGSKTLQGLSYTNVALNVTTDLLFAVAIPVPMLWNVQMNCRQKGSIVGILALGIFATAAAFVKISYLPNYGKAGDFLWDSRHITIWTVLECNVGIIGANLPCMKPLFRRVLGSTYGRGTSGKSKYFDGPYGRGTGHTGKQYSNLSSMKAHESGYPAPFPTSDEAHMMTNINARERSLGQESTEEETWYEQPTTLKMGGITKTTEVDVIRASGPERRPANIV</sequence>
<keyword evidence="3 6" id="KW-1133">Transmembrane helix</keyword>
<evidence type="ECO:0000256" key="6">
    <source>
        <dbReference type="SAM" id="Phobius"/>
    </source>
</evidence>
<name>A0A9P4JEB6_9PLEO</name>
<reference evidence="8" key="1">
    <citation type="journal article" date="2020" name="Stud. Mycol.">
        <title>101 Dothideomycetes genomes: a test case for predicting lifestyles and emergence of pathogens.</title>
        <authorList>
            <person name="Haridas S."/>
            <person name="Albert R."/>
            <person name="Binder M."/>
            <person name="Bloem J."/>
            <person name="Labutti K."/>
            <person name="Salamov A."/>
            <person name="Andreopoulos B."/>
            <person name="Baker S."/>
            <person name="Barry K."/>
            <person name="Bills G."/>
            <person name="Bluhm B."/>
            <person name="Cannon C."/>
            <person name="Castanera R."/>
            <person name="Culley D."/>
            <person name="Daum C."/>
            <person name="Ezra D."/>
            <person name="Gonzalez J."/>
            <person name="Henrissat B."/>
            <person name="Kuo A."/>
            <person name="Liang C."/>
            <person name="Lipzen A."/>
            <person name="Lutzoni F."/>
            <person name="Magnuson J."/>
            <person name="Mondo S."/>
            <person name="Nolan M."/>
            <person name="Ohm R."/>
            <person name="Pangilinan J."/>
            <person name="Park H.-J."/>
            <person name="Ramirez L."/>
            <person name="Alfaro M."/>
            <person name="Sun H."/>
            <person name="Tritt A."/>
            <person name="Yoshinaga Y."/>
            <person name="Zwiers L.-H."/>
            <person name="Turgeon B."/>
            <person name="Goodwin S."/>
            <person name="Spatafora J."/>
            <person name="Crous P."/>
            <person name="Grigoriev I."/>
        </authorList>
    </citation>
    <scope>NUCLEOTIDE SEQUENCE</scope>
    <source>
        <strain evidence="8">ATCC 74209</strain>
    </source>
</reference>
<evidence type="ECO:0000256" key="2">
    <source>
        <dbReference type="ARBA" id="ARBA00022692"/>
    </source>
</evidence>
<dbReference type="InterPro" id="IPR052337">
    <property type="entry name" value="SAT4-like"/>
</dbReference>
<proteinExistence type="inferred from homology"/>
<evidence type="ECO:0000259" key="7">
    <source>
        <dbReference type="Pfam" id="PF20684"/>
    </source>
</evidence>
<feature type="transmembrane region" description="Helical" evidence="6">
    <location>
        <begin position="247"/>
        <end position="266"/>
    </location>
</feature>
<evidence type="ECO:0000256" key="4">
    <source>
        <dbReference type="ARBA" id="ARBA00023136"/>
    </source>
</evidence>
<organism evidence="8 9">
    <name type="scientific">Delitschia confertaspora ATCC 74209</name>
    <dbReference type="NCBI Taxonomy" id="1513339"/>
    <lineage>
        <taxon>Eukaryota</taxon>
        <taxon>Fungi</taxon>
        <taxon>Dikarya</taxon>
        <taxon>Ascomycota</taxon>
        <taxon>Pezizomycotina</taxon>
        <taxon>Dothideomycetes</taxon>
        <taxon>Pleosporomycetidae</taxon>
        <taxon>Pleosporales</taxon>
        <taxon>Delitschiaceae</taxon>
        <taxon>Delitschia</taxon>
    </lineage>
</organism>
<dbReference type="EMBL" id="ML994191">
    <property type="protein sequence ID" value="KAF2197866.1"/>
    <property type="molecule type" value="Genomic_DNA"/>
</dbReference>
<comment type="subcellular location">
    <subcellularLocation>
        <location evidence="1">Membrane</location>
        <topology evidence="1">Multi-pass membrane protein</topology>
    </subcellularLocation>
</comment>
<feature type="transmembrane region" description="Helical" evidence="6">
    <location>
        <begin position="210"/>
        <end position="231"/>
    </location>
</feature>
<evidence type="ECO:0000256" key="1">
    <source>
        <dbReference type="ARBA" id="ARBA00004141"/>
    </source>
</evidence>
<feature type="transmembrane region" description="Helical" evidence="6">
    <location>
        <begin position="98"/>
        <end position="115"/>
    </location>
</feature>
<dbReference type="OrthoDB" id="5022096at2759"/>
<dbReference type="AlphaFoldDB" id="A0A9P4JEB6"/>
<dbReference type="InterPro" id="IPR049326">
    <property type="entry name" value="Rhodopsin_dom_fungi"/>
</dbReference>
<feature type="transmembrane region" description="Helical" evidence="6">
    <location>
        <begin position="127"/>
        <end position="147"/>
    </location>
</feature>
<keyword evidence="2 6" id="KW-0812">Transmembrane</keyword>
<dbReference type="Proteomes" id="UP000799536">
    <property type="component" value="Unassembled WGS sequence"/>
</dbReference>
<evidence type="ECO:0000313" key="9">
    <source>
        <dbReference type="Proteomes" id="UP000799536"/>
    </source>
</evidence>
<keyword evidence="9" id="KW-1185">Reference proteome</keyword>
<dbReference type="PANTHER" id="PTHR33048:SF167">
    <property type="entry name" value="INTEGRAL MEMBRANE PROTEIN"/>
    <property type="match status" value="1"/>
</dbReference>
<dbReference type="PANTHER" id="PTHR33048">
    <property type="entry name" value="PTH11-LIKE INTEGRAL MEMBRANE PROTEIN (AFU_ORTHOLOGUE AFUA_5G11245)"/>
    <property type="match status" value="1"/>
</dbReference>
<feature type="transmembrane region" description="Helical" evidence="6">
    <location>
        <begin position="12"/>
        <end position="34"/>
    </location>
</feature>
<feature type="transmembrane region" description="Helical" evidence="6">
    <location>
        <begin position="46"/>
        <end position="66"/>
    </location>
</feature>
<evidence type="ECO:0000256" key="3">
    <source>
        <dbReference type="ARBA" id="ARBA00022989"/>
    </source>
</evidence>
<comment type="caution">
    <text evidence="8">The sequence shown here is derived from an EMBL/GenBank/DDBJ whole genome shotgun (WGS) entry which is preliminary data.</text>
</comment>
<evidence type="ECO:0000256" key="5">
    <source>
        <dbReference type="ARBA" id="ARBA00038359"/>
    </source>
</evidence>
<comment type="similarity">
    <text evidence="5">Belongs to the SAT4 family.</text>
</comment>
<feature type="domain" description="Rhodopsin" evidence="7">
    <location>
        <begin position="30"/>
        <end position="273"/>
    </location>
</feature>
<dbReference type="GO" id="GO:0016020">
    <property type="term" value="C:membrane"/>
    <property type="evidence" value="ECO:0007669"/>
    <property type="project" value="UniProtKB-SubCell"/>
</dbReference>
<protein>
    <recommendedName>
        <fullName evidence="7">Rhodopsin domain-containing protein</fullName>
    </recommendedName>
</protein>
<feature type="transmembrane region" description="Helical" evidence="6">
    <location>
        <begin position="178"/>
        <end position="198"/>
    </location>
</feature>